<organism evidence="1 2">
    <name type="scientific">Panicum virgatum</name>
    <name type="common">Blackwell switchgrass</name>
    <dbReference type="NCBI Taxonomy" id="38727"/>
    <lineage>
        <taxon>Eukaryota</taxon>
        <taxon>Viridiplantae</taxon>
        <taxon>Streptophyta</taxon>
        <taxon>Embryophyta</taxon>
        <taxon>Tracheophyta</taxon>
        <taxon>Spermatophyta</taxon>
        <taxon>Magnoliopsida</taxon>
        <taxon>Liliopsida</taxon>
        <taxon>Poales</taxon>
        <taxon>Poaceae</taxon>
        <taxon>PACMAD clade</taxon>
        <taxon>Panicoideae</taxon>
        <taxon>Panicodae</taxon>
        <taxon>Paniceae</taxon>
        <taxon>Panicinae</taxon>
        <taxon>Panicum</taxon>
        <taxon>Panicum sect. Hiantes</taxon>
    </lineage>
</organism>
<proteinExistence type="predicted"/>
<accession>A0A8T0WLC0</accession>
<reference evidence="1" key="1">
    <citation type="submission" date="2020-05" db="EMBL/GenBank/DDBJ databases">
        <title>WGS assembly of Panicum virgatum.</title>
        <authorList>
            <person name="Lovell J.T."/>
            <person name="Jenkins J."/>
            <person name="Shu S."/>
            <person name="Juenger T.E."/>
            <person name="Schmutz J."/>
        </authorList>
    </citation>
    <scope>NUCLEOTIDE SEQUENCE</scope>
    <source>
        <strain evidence="1">AP13</strain>
    </source>
</reference>
<dbReference type="AlphaFoldDB" id="A0A8T0WLC0"/>
<gene>
    <name evidence="1" type="ORF">PVAP13_1NG131819</name>
</gene>
<evidence type="ECO:0000313" key="1">
    <source>
        <dbReference type="EMBL" id="KAG2649792.1"/>
    </source>
</evidence>
<dbReference type="EMBL" id="CM029038">
    <property type="protein sequence ID" value="KAG2649792.1"/>
    <property type="molecule type" value="Genomic_DNA"/>
</dbReference>
<name>A0A8T0WLC0_PANVG</name>
<protein>
    <submittedName>
        <fullName evidence="1">Uncharacterized protein</fullName>
    </submittedName>
</protein>
<keyword evidence="2" id="KW-1185">Reference proteome</keyword>
<comment type="caution">
    <text evidence="1">The sequence shown here is derived from an EMBL/GenBank/DDBJ whole genome shotgun (WGS) entry which is preliminary data.</text>
</comment>
<dbReference type="Proteomes" id="UP000823388">
    <property type="component" value="Chromosome 1N"/>
</dbReference>
<sequence>MKPTLQQASHPCTQAALPGSVSGQSMTCFGVYERDGWRDSRGGEQLLLPRTRWRRAASRPAENPAVRRGSRRLTAWLRLHGSNPRPRQHAWSRTEPLAAPPLLCSSCRRLFLFTCSRWMEEEEGAYVPSSQRVQMDVVSSKCDGT</sequence>
<evidence type="ECO:0000313" key="2">
    <source>
        <dbReference type="Proteomes" id="UP000823388"/>
    </source>
</evidence>